<accession>A0ABQ8TAB9</accession>
<organism evidence="1 2">
    <name type="scientific">Periplaneta americana</name>
    <name type="common">American cockroach</name>
    <name type="synonym">Blatta americana</name>
    <dbReference type="NCBI Taxonomy" id="6978"/>
    <lineage>
        <taxon>Eukaryota</taxon>
        <taxon>Metazoa</taxon>
        <taxon>Ecdysozoa</taxon>
        <taxon>Arthropoda</taxon>
        <taxon>Hexapoda</taxon>
        <taxon>Insecta</taxon>
        <taxon>Pterygota</taxon>
        <taxon>Neoptera</taxon>
        <taxon>Polyneoptera</taxon>
        <taxon>Dictyoptera</taxon>
        <taxon>Blattodea</taxon>
        <taxon>Blattoidea</taxon>
        <taxon>Blattidae</taxon>
        <taxon>Blattinae</taxon>
        <taxon>Periplaneta</taxon>
    </lineage>
</organism>
<name>A0ABQ8TAB9_PERAM</name>
<dbReference type="Proteomes" id="UP001148838">
    <property type="component" value="Unassembled WGS sequence"/>
</dbReference>
<evidence type="ECO:0000313" key="2">
    <source>
        <dbReference type="Proteomes" id="UP001148838"/>
    </source>
</evidence>
<gene>
    <name evidence="1" type="ORF">ANN_05108</name>
</gene>
<proteinExistence type="predicted"/>
<reference evidence="1 2" key="1">
    <citation type="journal article" date="2022" name="Allergy">
        <title>Genome assembly and annotation of Periplaneta americana reveal a comprehensive cockroach allergen profile.</title>
        <authorList>
            <person name="Wang L."/>
            <person name="Xiong Q."/>
            <person name="Saelim N."/>
            <person name="Wang L."/>
            <person name="Nong W."/>
            <person name="Wan A.T."/>
            <person name="Shi M."/>
            <person name="Liu X."/>
            <person name="Cao Q."/>
            <person name="Hui J.H.L."/>
            <person name="Sookrung N."/>
            <person name="Leung T.F."/>
            <person name="Tungtrongchitr A."/>
            <person name="Tsui S.K.W."/>
        </authorList>
    </citation>
    <scope>NUCLEOTIDE SEQUENCE [LARGE SCALE GENOMIC DNA]</scope>
    <source>
        <strain evidence="1">PWHHKU_190912</strain>
    </source>
</reference>
<protein>
    <submittedName>
        <fullName evidence="1">Uncharacterized protein</fullName>
    </submittedName>
</protein>
<sequence>MAGLCEGGNEPPGSLKATSECEKVAFTKFRHSTIVQAAMYLVTEKGVYKQFHTNQDDYSLIKFRIGSCLTQYSLLTGHPSPSLYQGWTPGANPDSKRGRLIFIHYGINAVRCSAGKKDIEEESYGSP</sequence>
<evidence type="ECO:0000313" key="1">
    <source>
        <dbReference type="EMBL" id="KAJ4443439.1"/>
    </source>
</evidence>
<dbReference type="EMBL" id="JAJSOF020000013">
    <property type="protein sequence ID" value="KAJ4443439.1"/>
    <property type="molecule type" value="Genomic_DNA"/>
</dbReference>
<keyword evidence="2" id="KW-1185">Reference proteome</keyword>
<comment type="caution">
    <text evidence="1">The sequence shown here is derived from an EMBL/GenBank/DDBJ whole genome shotgun (WGS) entry which is preliminary data.</text>
</comment>